<evidence type="ECO:0000313" key="1">
    <source>
        <dbReference type="EMBL" id="RFF38207.1"/>
    </source>
</evidence>
<protein>
    <submittedName>
        <fullName evidence="1">Uncharacterized protein</fullName>
    </submittedName>
</protein>
<dbReference type="EMBL" id="QUZM01000025">
    <property type="protein sequence ID" value="RFF38207.1"/>
    <property type="molecule type" value="Genomic_DNA"/>
</dbReference>
<gene>
    <name evidence="1" type="ORF">DZD52_13145</name>
</gene>
<dbReference type="Proteomes" id="UP000259570">
    <property type="component" value="Unassembled WGS sequence"/>
</dbReference>
<dbReference type="OrthoDB" id="6009217at2"/>
<reference evidence="1 2" key="1">
    <citation type="submission" date="2018-08" db="EMBL/GenBank/DDBJ databases">
        <title>Genome sequencing of X. nasturtii WHRI 8984.</title>
        <authorList>
            <person name="Studholme D.J."/>
            <person name="Mchugh J."/>
            <person name="Vicente J."/>
        </authorList>
    </citation>
    <scope>NUCLEOTIDE SEQUENCE [LARGE SCALE GENOMIC DNA]</scope>
    <source>
        <strain evidence="1 2">WHRI 8984</strain>
    </source>
</reference>
<name>A0A3E1KI64_9XANT</name>
<evidence type="ECO:0000313" key="2">
    <source>
        <dbReference type="Proteomes" id="UP000259570"/>
    </source>
</evidence>
<accession>A0A3E1KI64</accession>
<organism evidence="1 2">
    <name type="scientific">Xanthomonas nasturtii</name>
    <dbReference type="NCBI Taxonomy" id="1843581"/>
    <lineage>
        <taxon>Bacteria</taxon>
        <taxon>Pseudomonadati</taxon>
        <taxon>Pseudomonadota</taxon>
        <taxon>Gammaproteobacteria</taxon>
        <taxon>Lysobacterales</taxon>
        <taxon>Lysobacteraceae</taxon>
        <taxon>Xanthomonas</taxon>
    </lineage>
</organism>
<proteinExistence type="predicted"/>
<sequence length="218" mass="23523">MQALSQLSYGPALLRAGNHSDIFRSWEVVCAKKVVRGDLSVGKPSCGASGAHRSTVGLCAPATTCIRRRPARCIECFTVDCLRASMSARCRAPASVHQVAATFAARWSVSASRFASSPIGVFVQHGRRTRRAYRVQPMCDRRPHASSRDGITNEASRVEKLGRPRACMTLQSASRSWRVAGTSNSGAASAYASQCQLRDSQRDVEVVAKRVTPGGQEV</sequence>
<comment type="caution">
    <text evidence="1">The sequence shown here is derived from an EMBL/GenBank/DDBJ whole genome shotgun (WGS) entry which is preliminary data.</text>
</comment>
<dbReference type="AlphaFoldDB" id="A0A3E1KI64"/>